<name>A0A410E1H9_9CLOT</name>
<dbReference type="InterPro" id="IPR009006">
    <property type="entry name" value="Ala_racemase/Decarboxylase_C"/>
</dbReference>
<proteinExistence type="inferred from homology"/>
<dbReference type="RefSeq" id="WP_128215829.1">
    <property type="nucleotide sequence ID" value="NZ_CP025746.1"/>
</dbReference>
<dbReference type="Proteomes" id="UP000286268">
    <property type="component" value="Chromosome"/>
</dbReference>
<reference evidence="9 10" key="1">
    <citation type="submission" date="2018-01" db="EMBL/GenBank/DDBJ databases">
        <title>Genome Sequencing and Assembly of Anaerobacter polyendosporus strain CT4.</title>
        <authorList>
            <person name="Tachaapaikoon C."/>
            <person name="Sutheeworapong S."/>
            <person name="Jenjaroenpun P."/>
            <person name="Wongsurawat T."/>
            <person name="Nookeaw I."/>
            <person name="Cheawchanlertfa P."/>
            <person name="Kosugi A."/>
            <person name="Cheevadhanarak S."/>
            <person name="Ratanakhanokchai K."/>
        </authorList>
    </citation>
    <scope>NUCLEOTIDE SEQUENCE [LARGE SCALE GENOMIC DNA]</scope>
    <source>
        <strain evidence="9 10">CT4</strain>
    </source>
</reference>
<dbReference type="InterPro" id="IPR011079">
    <property type="entry name" value="Ala_racemase_C"/>
</dbReference>
<dbReference type="Pfam" id="PF00842">
    <property type="entry name" value="Ala_racemase_C"/>
    <property type="match status" value="1"/>
</dbReference>
<dbReference type="SUPFAM" id="SSF50621">
    <property type="entry name" value="Alanine racemase C-terminal domain-like"/>
    <property type="match status" value="1"/>
</dbReference>
<dbReference type="EMBL" id="CP025746">
    <property type="protein sequence ID" value="QAA35138.1"/>
    <property type="molecule type" value="Genomic_DNA"/>
</dbReference>
<dbReference type="PROSITE" id="PS00395">
    <property type="entry name" value="ALANINE_RACEMASE"/>
    <property type="match status" value="1"/>
</dbReference>
<feature type="modified residue" description="N6-(pyridoxal phosphate)lysine" evidence="5 6">
    <location>
        <position position="40"/>
    </location>
</feature>
<dbReference type="PANTHER" id="PTHR30511:SF0">
    <property type="entry name" value="ALANINE RACEMASE, CATABOLIC-RELATED"/>
    <property type="match status" value="1"/>
</dbReference>
<evidence type="ECO:0000259" key="8">
    <source>
        <dbReference type="SMART" id="SM01005"/>
    </source>
</evidence>
<dbReference type="GO" id="GO:0009252">
    <property type="term" value="P:peptidoglycan biosynthetic process"/>
    <property type="evidence" value="ECO:0007669"/>
    <property type="project" value="TreeGrafter"/>
</dbReference>
<dbReference type="PRINTS" id="PR00992">
    <property type="entry name" value="ALARACEMASE"/>
</dbReference>
<feature type="domain" description="Alanine racemase C-terminal" evidence="8">
    <location>
        <begin position="248"/>
        <end position="376"/>
    </location>
</feature>
<evidence type="ECO:0000256" key="7">
    <source>
        <dbReference type="PIRSR" id="PIRSR600821-52"/>
    </source>
</evidence>
<comment type="pathway">
    <text evidence="5">Amino-acid biosynthesis; D-alanine biosynthesis; D-alanine from L-alanine: step 1/1.</text>
</comment>
<dbReference type="KEGG" id="cmah:C1I91_27780"/>
<dbReference type="GO" id="GO:0030632">
    <property type="term" value="P:D-alanine biosynthetic process"/>
    <property type="evidence" value="ECO:0007669"/>
    <property type="project" value="UniProtKB-UniRule"/>
</dbReference>
<dbReference type="Gene3D" id="2.40.37.10">
    <property type="entry name" value="Lyase, Ornithine Decarboxylase, Chain A, domain 1"/>
    <property type="match status" value="1"/>
</dbReference>
<dbReference type="GO" id="GO:0005829">
    <property type="term" value="C:cytosol"/>
    <property type="evidence" value="ECO:0007669"/>
    <property type="project" value="TreeGrafter"/>
</dbReference>
<gene>
    <name evidence="9" type="primary">alr</name>
    <name evidence="9" type="ORF">C1I91_27780</name>
</gene>
<comment type="similarity">
    <text evidence="5">Belongs to the alanine racemase family.</text>
</comment>
<feature type="active site" description="Proton acceptor; specific for L-alanine" evidence="5">
    <location>
        <position position="269"/>
    </location>
</feature>
<evidence type="ECO:0000256" key="3">
    <source>
        <dbReference type="ARBA" id="ARBA00022898"/>
    </source>
</evidence>
<evidence type="ECO:0000256" key="5">
    <source>
        <dbReference type="HAMAP-Rule" id="MF_01201"/>
    </source>
</evidence>
<sequence>MIDLKMLHPVWVEINLDNLEFNINHIKSRIGNSEIISVIKANAYGHGALECAKLLSSIGINRFGVANIMEAIELRKGGIEDSIMVLGISGEDIIEELIKYDIEATVSNYEFAKKLSEASKEFRKISSIHIKLDTGMGRIGFLPKDEELKIVEDICMLENIKVESIFSHFASADKKDKSYTLEQLNTYNNEIKEISCIYKDKIRRNIANSAGIIDIPESCYDYVRPGIVQYGYYPSEDVIKDNLELKPVLTWKSRVVYLKSLDENKFIGYGQNFKTARKSKIATIPVGYADGYSRILSGKAKVIINGKLAPVVGNICMDQIMVDVTEIPEVKVNDEVILLGSDGDIKFDADDMASIMGTINYEILCNIGRRVTRVYKRCGQDTDVVNYVF</sequence>
<organism evidence="9 10">
    <name type="scientific">Clostridium manihotivorum</name>
    <dbReference type="NCBI Taxonomy" id="2320868"/>
    <lineage>
        <taxon>Bacteria</taxon>
        <taxon>Bacillati</taxon>
        <taxon>Bacillota</taxon>
        <taxon>Clostridia</taxon>
        <taxon>Eubacteriales</taxon>
        <taxon>Clostridiaceae</taxon>
        <taxon>Clostridium</taxon>
    </lineage>
</organism>
<dbReference type="InterPro" id="IPR029066">
    <property type="entry name" value="PLP-binding_barrel"/>
</dbReference>
<dbReference type="AlphaFoldDB" id="A0A410E1H9"/>
<dbReference type="InterPro" id="IPR020622">
    <property type="entry name" value="Ala_racemase_pyridoxalP-BS"/>
</dbReference>
<dbReference type="NCBIfam" id="TIGR00492">
    <property type="entry name" value="alr"/>
    <property type="match status" value="1"/>
</dbReference>
<accession>A0A410E1H9</accession>
<dbReference type="SMART" id="SM01005">
    <property type="entry name" value="Ala_racemase_C"/>
    <property type="match status" value="1"/>
</dbReference>
<feature type="active site" description="Proton acceptor; specific for D-alanine" evidence="5">
    <location>
        <position position="40"/>
    </location>
</feature>
<dbReference type="Gene3D" id="3.20.20.10">
    <property type="entry name" value="Alanine racemase"/>
    <property type="match status" value="1"/>
</dbReference>
<keyword evidence="4 5" id="KW-0413">Isomerase</keyword>
<dbReference type="Pfam" id="PF01168">
    <property type="entry name" value="Ala_racemase_N"/>
    <property type="match status" value="1"/>
</dbReference>
<evidence type="ECO:0000256" key="4">
    <source>
        <dbReference type="ARBA" id="ARBA00023235"/>
    </source>
</evidence>
<evidence type="ECO:0000313" key="9">
    <source>
        <dbReference type="EMBL" id="QAA35138.1"/>
    </source>
</evidence>
<dbReference type="GO" id="GO:0008784">
    <property type="term" value="F:alanine racemase activity"/>
    <property type="evidence" value="ECO:0007669"/>
    <property type="project" value="UniProtKB-UniRule"/>
</dbReference>
<feature type="binding site" evidence="5 7">
    <location>
        <position position="138"/>
    </location>
    <ligand>
        <name>substrate</name>
    </ligand>
</feature>
<feature type="binding site" evidence="5 7">
    <location>
        <position position="317"/>
    </location>
    <ligand>
        <name>substrate</name>
    </ligand>
</feature>
<evidence type="ECO:0000256" key="1">
    <source>
        <dbReference type="ARBA" id="ARBA00000316"/>
    </source>
</evidence>
<comment type="catalytic activity">
    <reaction evidence="1 5">
        <text>L-alanine = D-alanine</text>
        <dbReference type="Rhea" id="RHEA:20249"/>
        <dbReference type="ChEBI" id="CHEBI:57416"/>
        <dbReference type="ChEBI" id="CHEBI:57972"/>
        <dbReference type="EC" id="5.1.1.1"/>
    </reaction>
</comment>
<keyword evidence="10" id="KW-1185">Reference proteome</keyword>
<comment type="cofactor">
    <cofactor evidence="2 5 6">
        <name>pyridoxal 5'-phosphate</name>
        <dbReference type="ChEBI" id="CHEBI:597326"/>
    </cofactor>
</comment>
<dbReference type="UniPathway" id="UPA00042">
    <property type="reaction ID" value="UER00497"/>
</dbReference>
<dbReference type="InterPro" id="IPR001608">
    <property type="entry name" value="Ala_racemase_N"/>
</dbReference>
<evidence type="ECO:0000256" key="6">
    <source>
        <dbReference type="PIRSR" id="PIRSR600821-50"/>
    </source>
</evidence>
<dbReference type="FunFam" id="3.20.20.10:FF:000002">
    <property type="entry name" value="Alanine racemase"/>
    <property type="match status" value="1"/>
</dbReference>
<keyword evidence="3 5" id="KW-0663">Pyridoxal phosphate</keyword>
<dbReference type="HAMAP" id="MF_01201">
    <property type="entry name" value="Ala_racemase"/>
    <property type="match status" value="1"/>
</dbReference>
<evidence type="ECO:0000313" key="10">
    <source>
        <dbReference type="Proteomes" id="UP000286268"/>
    </source>
</evidence>
<dbReference type="FunFam" id="2.40.37.10:FF:000006">
    <property type="entry name" value="Alanine racemase"/>
    <property type="match status" value="1"/>
</dbReference>
<comment type="function">
    <text evidence="5">Catalyzes the interconversion of L-alanine and D-alanine. May also act on other amino acids.</text>
</comment>
<dbReference type="SUPFAM" id="SSF51419">
    <property type="entry name" value="PLP-binding barrel"/>
    <property type="match status" value="1"/>
</dbReference>
<dbReference type="GO" id="GO:0030170">
    <property type="term" value="F:pyridoxal phosphate binding"/>
    <property type="evidence" value="ECO:0007669"/>
    <property type="project" value="UniProtKB-UniRule"/>
</dbReference>
<dbReference type="OrthoDB" id="9813814at2"/>
<protein>
    <recommendedName>
        <fullName evidence="5">Alanine racemase</fullName>
        <ecNumber evidence="5">5.1.1.1</ecNumber>
    </recommendedName>
</protein>
<dbReference type="CDD" id="cd00430">
    <property type="entry name" value="PLPDE_III_AR"/>
    <property type="match status" value="1"/>
</dbReference>
<dbReference type="InterPro" id="IPR000821">
    <property type="entry name" value="Ala_racemase"/>
</dbReference>
<evidence type="ECO:0000256" key="2">
    <source>
        <dbReference type="ARBA" id="ARBA00001933"/>
    </source>
</evidence>
<dbReference type="PANTHER" id="PTHR30511">
    <property type="entry name" value="ALANINE RACEMASE"/>
    <property type="match status" value="1"/>
</dbReference>
<dbReference type="EC" id="5.1.1.1" evidence="5"/>